<organism evidence="3 4">
    <name type="scientific">Albimonas donghaensis</name>
    <dbReference type="NCBI Taxonomy" id="356660"/>
    <lineage>
        <taxon>Bacteria</taxon>
        <taxon>Pseudomonadati</taxon>
        <taxon>Pseudomonadota</taxon>
        <taxon>Alphaproteobacteria</taxon>
        <taxon>Rhodobacterales</taxon>
        <taxon>Paracoccaceae</taxon>
        <taxon>Albimonas</taxon>
    </lineage>
</organism>
<feature type="region of interest" description="Disordered" evidence="1">
    <location>
        <begin position="1"/>
        <end position="33"/>
    </location>
</feature>
<sequence>MQQTVPEAGISGRPARPPVSPGEAPRAKGRAARRKGLRAGAALMALGLAVAAIAGGAPGAASANDGEDYYFPPVTSQEKFERSMLAGPRRDGLDREAFVGAIARAQAESAQTPRFALFAKGDGSRRLIMIGLDDQSFRTLFRARAVLAQLTYGMRATPLFRSQGLEASATFFDALKLLGFTSLTVSDGATWTHRIDFE</sequence>
<dbReference type="AlphaFoldDB" id="A0A1H2WMG4"/>
<dbReference type="Proteomes" id="UP000199118">
    <property type="component" value="Unassembled WGS sequence"/>
</dbReference>
<name>A0A1H2WMG4_9RHOB</name>
<reference evidence="3 4" key="1">
    <citation type="submission" date="2016-10" db="EMBL/GenBank/DDBJ databases">
        <authorList>
            <person name="de Groot N.N."/>
        </authorList>
    </citation>
    <scope>NUCLEOTIDE SEQUENCE [LARGE SCALE GENOMIC DNA]</scope>
    <source>
        <strain evidence="3 4">DSM 17890</strain>
    </source>
</reference>
<evidence type="ECO:0000256" key="1">
    <source>
        <dbReference type="SAM" id="MobiDB-lite"/>
    </source>
</evidence>
<evidence type="ECO:0000313" key="4">
    <source>
        <dbReference type="Proteomes" id="UP000199118"/>
    </source>
</evidence>
<evidence type="ECO:0000256" key="2">
    <source>
        <dbReference type="SAM" id="Phobius"/>
    </source>
</evidence>
<gene>
    <name evidence="3" type="ORF">SAMN05444336_102428</name>
</gene>
<protein>
    <recommendedName>
        <fullName evidence="5">Molybdopterin-guanine dinucleotide biosynthesis protein A</fullName>
    </recommendedName>
</protein>
<keyword evidence="4" id="KW-1185">Reference proteome</keyword>
<dbReference type="RefSeq" id="WP_092680674.1">
    <property type="nucleotide sequence ID" value="NZ_FNMZ01000002.1"/>
</dbReference>
<evidence type="ECO:0000313" key="3">
    <source>
        <dbReference type="EMBL" id="SDW81688.1"/>
    </source>
</evidence>
<keyword evidence="2" id="KW-1133">Transmembrane helix</keyword>
<evidence type="ECO:0008006" key="5">
    <source>
        <dbReference type="Google" id="ProtNLM"/>
    </source>
</evidence>
<proteinExistence type="predicted"/>
<dbReference type="OrthoDB" id="7678469at2"/>
<accession>A0A1H2WMG4</accession>
<feature type="transmembrane region" description="Helical" evidence="2">
    <location>
        <begin position="36"/>
        <end position="57"/>
    </location>
</feature>
<keyword evidence="2" id="KW-0472">Membrane</keyword>
<keyword evidence="2" id="KW-0812">Transmembrane</keyword>
<dbReference type="STRING" id="356660.SAMN05444336_102428"/>
<dbReference type="EMBL" id="FNMZ01000002">
    <property type="protein sequence ID" value="SDW81688.1"/>
    <property type="molecule type" value="Genomic_DNA"/>
</dbReference>